<dbReference type="AlphaFoldDB" id="A0AAV5E5G6"/>
<gene>
    <name evidence="1" type="primary">gb05805</name>
    <name evidence="1" type="ORF">PR202_gb05805</name>
</gene>
<dbReference type="EMBL" id="BQKI01000073">
    <property type="protein sequence ID" value="GJN18629.1"/>
    <property type="molecule type" value="Genomic_DNA"/>
</dbReference>
<reference evidence="1" key="2">
    <citation type="submission" date="2021-12" db="EMBL/GenBank/DDBJ databases">
        <title>Resequencing data analysis of finger millet.</title>
        <authorList>
            <person name="Hatakeyama M."/>
            <person name="Aluri S."/>
            <person name="Balachadran M.T."/>
            <person name="Sivarajan S.R."/>
            <person name="Poveda L."/>
            <person name="Shimizu-Inatsugi R."/>
            <person name="Schlapbach R."/>
            <person name="Sreeman S.M."/>
            <person name="Shimizu K.K."/>
        </authorList>
    </citation>
    <scope>NUCLEOTIDE SEQUENCE</scope>
</reference>
<dbReference type="Proteomes" id="UP001054889">
    <property type="component" value="Unassembled WGS sequence"/>
</dbReference>
<name>A0AAV5E5G6_ELECO</name>
<proteinExistence type="predicted"/>
<accession>A0AAV5E5G6</accession>
<organism evidence="1 2">
    <name type="scientific">Eleusine coracana subsp. coracana</name>
    <dbReference type="NCBI Taxonomy" id="191504"/>
    <lineage>
        <taxon>Eukaryota</taxon>
        <taxon>Viridiplantae</taxon>
        <taxon>Streptophyta</taxon>
        <taxon>Embryophyta</taxon>
        <taxon>Tracheophyta</taxon>
        <taxon>Spermatophyta</taxon>
        <taxon>Magnoliopsida</taxon>
        <taxon>Liliopsida</taxon>
        <taxon>Poales</taxon>
        <taxon>Poaceae</taxon>
        <taxon>PACMAD clade</taxon>
        <taxon>Chloridoideae</taxon>
        <taxon>Cynodonteae</taxon>
        <taxon>Eleusininae</taxon>
        <taxon>Eleusine</taxon>
    </lineage>
</organism>
<reference evidence="1" key="1">
    <citation type="journal article" date="2018" name="DNA Res.">
        <title>Multiple hybrid de novo genome assembly of finger millet, an orphan allotetraploid crop.</title>
        <authorList>
            <person name="Hatakeyama M."/>
            <person name="Aluri S."/>
            <person name="Balachadran M.T."/>
            <person name="Sivarajan S.R."/>
            <person name="Patrignani A."/>
            <person name="Gruter S."/>
            <person name="Poveda L."/>
            <person name="Shimizu-Inatsugi R."/>
            <person name="Baeten J."/>
            <person name="Francoijs K.J."/>
            <person name="Nataraja K.N."/>
            <person name="Reddy Y.A.N."/>
            <person name="Phadnis S."/>
            <person name="Ravikumar R.L."/>
            <person name="Schlapbach R."/>
            <person name="Sreeman S.M."/>
            <person name="Shimizu K.K."/>
        </authorList>
    </citation>
    <scope>NUCLEOTIDE SEQUENCE</scope>
</reference>
<comment type="caution">
    <text evidence="1">The sequence shown here is derived from an EMBL/GenBank/DDBJ whole genome shotgun (WGS) entry which is preliminary data.</text>
</comment>
<evidence type="ECO:0000313" key="1">
    <source>
        <dbReference type="EMBL" id="GJN18629.1"/>
    </source>
</evidence>
<sequence length="70" mass="8077">MPKNKRKGINTLIILTTWFLWKHRNSCVFEGSNPSIAALLHHLNEEHHLWCLARARGLRRIGLGHVEDLG</sequence>
<evidence type="ECO:0000313" key="2">
    <source>
        <dbReference type="Proteomes" id="UP001054889"/>
    </source>
</evidence>
<keyword evidence="2" id="KW-1185">Reference proteome</keyword>
<protein>
    <submittedName>
        <fullName evidence="1">Uncharacterized protein</fullName>
    </submittedName>
</protein>